<dbReference type="Pfam" id="PF03466">
    <property type="entry name" value="LysR_substrate"/>
    <property type="match status" value="1"/>
</dbReference>
<name>A0A853FXK2_9BURK</name>
<dbReference type="PRINTS" id="PR00039">
    <property type="entry name" value="HTHLYSR"/>
</dbReference>
<keyword evidence="7" id="KW-1185">Reference proteome</keyword>
<evidence type="ECO:0000259" key="5">
    <source>
        <dbReference type="PROSITE" id="PS50931"/>
    </source>
</evidence>
<keyword evidence="3" id="KW-0238">DNA-binding</keyword>
<protein>
    <submittedName>
        <fullName evidence="6">LysR family transcriptional regulator</fullName>
    </submittedName>
</protein>
<feature type="domain" description="HTH lysR-type" evidence="5">
    <location>
        <begin position="6"/>
        <end position="63"/>
    </location>
</feature>
<gene>
    <name evidence="6" type="ORF">H0A72_15660</name>
</gene>
<dbReference type="RefSeq" id="WP_180157010.1">
    <property type="nucleotide sequence ID" value="NZ_JACCEM010000008.1"/>
</dbReference>
<dbReference type="InterPro" id="IPR000847">
    <property type="entry name" value="LysR_HTH_N"/>
</dbReference>
<dbReference type="CDD" id="cd08415">
    <property type="entry name" value="PBP2_LysR_opines_like"/>
    <property type="match status" value="1"/>
</dbReference>
<dbReference type="InterPro" id="IPR036390">
    <property type="entry name" value="WH_DNA-bd_sf"/>
</dbReference>
<evidence type="ECO:0000313" key="7">
    <source>
        <dbReference type="Proteomes" id="UP000559809"/>
    </source>
</evidence>
<reference evidence="6 7" key="1">
    <citation type="submission" date="2020-07" db="EMBL/GenBank/DDBJ databases">
        <title>Taxonomic revisions and descriptions of new bacterial species based on genomic comparisons in the high-G+C-content subgroup of the family Alcaligenaceae.</title>
        <authorList>
            <person name="Szabo A."/>
            <person name="Felfoldi T."/>
        </authorList>
    </citation>
    <scope>NUCLEOTIDE SEQUENCE [LARGE SCALE GENOMIC DNA]</scope>
    <source>
        <strain evidence="6 7">LMG 24012</strain>
    </source>
</reference>
<organism evidence="6 7">
    <name type="scientific">Parapusillimonas granuli</name>
    <dbReference type="NCBI Taxonomy" id="380911"/>
    <lineage>
        <taxon>Bacteria</taxon>
        <taxon>Pseudomonadati</taxon>
        <taxon>Pseudomonadota</taxon>
        <taxon>Betaproteobacteria</taxon>
        <taxon>Burkholderiales</taxon>
        <taxon>Alcaligenaceae</taxon>
        <taxon>Parapusillimonas</taxon>
    </lineage>
</organism>
<dbReference type="Gene3D" id="3.40.190.10">
    <property type="entry name" value="Periplasmic binding protein-like II"/>
    <property type="match status" value="2"/>
</dbReference>
<evidence type="ECO:0000256" key="3">
    <source>
        <dbReference type="ARBA" id="ARBA00023125"/>
    </source>
</evidence>
<dbReference type="InterPro" id="IPR036388">
    <property type="entry name" value="WH-like_DNA-bd_sf"/>
</dbReference>
<evidence type="ECO:0000256" key="4">
    <source>
        <dbReference type="ARBA" id="ARBA00023163"/>
    </source>
</evidence>
<dbReference type="PANTHER" id="PTHR30427">
    <property type="entry name" value="TRANSCRIPTIONAL ACTIVATOR PROTEIN LYSR"/>
    <property type="match status" value="1"/>
</dbReference>
<dbReference type="GO" id="GO:0043565">
    <property type="term" value="F:sequence-specific DNA binding"/>
    <property type="evidence" value="ECO:0007669"/>
    <property type="project" value="TreeGrafter"/>
</dbReference>
<dbReference type="GO" id="GO:0003700">
    <property type="term" value="F:DNA-binding transcription factor activity"/>
    <property type="evidence" value="ECO:0007669"/>
    <property type="project" value="InterPro"/>
</dbReference>
<dbReference type="GO" id="GO:0010628">
    <property type="term" value="P:positive regulation of gene expression"/>
    <property type="evidence" value="ECO:0007669"/>
    <property type="project" value="TreeGrafter"/>
</dbReference>
<comment type="caution">
    <text evidence="6">The sequence shown here is derived from an EMBL/GenBank/DDBJ whole genome shotgun (WGS) entry which is preliminary data.</text>
</comment>
<dbReference type="Pfam" id="PF00126">
    <property type="entry name" value="HTH_1"/>
    <property type="match status" value="1"/>
</dbReference>
<keyword evidence="4" id="KW-0804">Transcription</keyword>
<accession>A0A853FXK2</accession>
<comment type="similarity">
    <text evidence="1">Belongs to the LysR transcriptional regulatory family.</text>
</comment>
<evidence type="ECO:0000256" key="2">
    <source>
        <dbReference type="ARBA" id="ARBA00023015"/>
    </source>
</evidence>
<dbReference type="PROSITE" id="PS50931">
    <property type="entry name" value="HTH_LYSR"/>
    <property type="match status" value="1"/>
</dbReference>
<dbReference type="AlphaFoldDB" id="A0A853FXK2"/>
<evidence type="ECO:0000256" key="1">
    <source>
        <dbReference type="ARBA" id="ARBA00009437"/>
    </source>
</evidence>
<dbReference type="InterPro" id="IPR037424">
    <property type="entry name" value="NocR_PBP2"/>
</dbReference>
<dbReference type="SUPFAM" id="SSF46785">
    <property type="entry name" value="Winged helix' DNA-binding domain"/>
    <property type="match status" value="1"/>
</dbReference>
<dbReference type="Proteomes" id="UP000559809">
    <property type="component" value="Unassembled WGS sequence"/>
</dbReference>
<sequence>MNSQTITPRQIEAFKAIMDTGLVTAAAERMHVSQPAVSKLLASLEHAMGLTLFVRVKKRLQPTAEATLLYREVDKVFVGLQQVAGLAREIKGLRSGEMSIASLSTLGHEHVPRLVAQFFKAKPDVNIDLYITSADNVVELAIAQKIDLGITSVLVDHPAVSTEPLCTAHAVCVMPNDHPLAAKSVLAPRDLQGERFISFMQGSRIRHAIDTIFERRNIGRKTTAQAFASQSACSLVANGFGISIVDPFTAQEYAQRGMLAVRPFRPAVTYHFHMLFPRFRHRSLLTNEFSRQLALTIQAPDFG</sequence>
<dbReference type="Gene3D" id="1.10.10.10">
    <property type="entry name" value="Winged helix-like DNA-binding domain superfamily/Winged helix DNA-binding domain"/>
    <property type="match status" value="1"/>
</dbReference>
<proteinExistence type="inferred from homology"/>
<dbReference type="PANTHER" id="PTHR30427:SF1">
    <property type="entry name" value="TRANSCRIPTIONAL ACTIVATOR PROTEIN LYSR"/>
    <property type="match status" value="1"/>
</dbReference>
<dbReference type="InterPro" id="IPR005119">
    <property type="entry name" value="LysR_subst-bd"/>
</dbReference>
<dbReference type="SUPFAM" id="SSF53850">
    <property type="entry name" value="Periplasmic binding protein-like II"/>
    <property type="match status" value="1"/>
</dbReference>
<keyword evidence="2" id="KW-0805">Transcription regulation</keyword>
<dbReference type="EMBL" id="JACCEM010000008">
    <property type="protein sequence ID" value="NYT50755.1"/>
    <property type="molecule type" value="Genomic_DNA"/>
</dbReference>
<evidence type="ECO:0000313" key="6">
    <source>
        <dbReference type="EMBL" id="NYT50755.1"/>
    </source>
</evidence>